<dbReference type="InterPro" id="IPR007642">
    <property type="entry name" value="RNA_pol_Rpb2_2"/>
</dbReference>
<evidence type="ECO:0000256" key="7">
    <source>
        <dbReference type="ARBA" id="ARBA00022640"/>
    </source>
</evidence>
<evidence type="ECO:0000256" key="6">
    <source>
        <dbReference type="ARBA" id="ARBA00022528"/>
    </source>
</evidence>
<evidence type="ECO:0000256" key="9">
    <source>
        <dbReference type="ARBA" id="ARBA00022695"/>
    </source>
</evidence>
<feature type="domain" description="RNA polymerase beta subunit protrusion" evidence="16">
    <location>
        <begin position="59"/>
        <end position="357"/>
    </location>
</feature>
<evidence type="ECO:0000259" key="16">
    <source>
        <dbReference type="Pfam" id="PF04563"/>
    </source>
</evidence>
<dbReference type="InterPro" id="IPR007644">
    <property type="entry name" value="RNA_pol_bsu_protrusion"/>
</dbReference>
<dbReference type="EMBL" id="MG778500">
    <property type="protein sequence ID" value="AYQ95164.1"/>
    <property type="molecule type" value="Genomic_DNA"/>
</dbReference>
<dbReference type="InterPro" id="IPR019462">
    <property type="entry name" value="DNA-dir_RNA_pol_bsu_external_1"/>
</dbReference>
<reference evidence="19" key="1">
    <citation type="submission" date="2018-01" db="EMBL/GenBank/DDBJ databases">
        <title>Ordinal-level systematics of Chlorophyceae.</title>
        <authorList>
            <person name="Fucikova K."/>
            <person name="Lewis P.O."/>
            <person name="Lewis L.A."/>
        </authorList>
    </citation>
    <scope>NUCLEOTIDE SEQUENCE</scope>
</reference>
<dbReference type="GO" id="GO:0006351">
    <property type="term" value="P:DNA-templated transcription"/>
    <property type="evidence" value="ECO:0007669"/>
    <property type="project" value="InterPro"/>
</dbReference>
<dbReference type="PANTHER" id="PTHR20856">
    <property type="entry name" value="DNA-DIRECTED RNA POLYMERASE I SUBUNIT 2"/>
    <property type="match status" value="1"/>
</dbReference>
<dbReference type="Pfam" id="PF10385">
    <property type="entry name" value="RNA_pol_Rpb2_45"/>
    <property type="match status" value="1"/>
</dbReference>
<feature type="domain" description="RNA polymerase Rpb2" evidence="17">
    <location>
        <begin position="409"/>
        <end position="476"/>
    </location>
</feature>
<dbReference type="InterPro" id="IPR007645">
    <property type="entry name" value="RNA_pol_Rpb2_3"/>
</dbReference>
<dbReference type="Pfam" id="PF04561">
    <property type="entry name" value="RNA_pol_Rpb2_2"/>
    <property type="match status" value="1"/>
</dbReference>
<dbReference type="InterPro" id="IPR015712">
    <property type="entry name" value="DNA-dir_RNA_pol_su2"/>
</dbReference>
<comment type="catalytic activity">
    <reaction evidence="13">
        <text>RNA(n) + a ribonucleoside 5'-triphosphate = RNA(n+1) + diphosphate</text>
        <dbReference type="Rhea" id="RHEA:21248"/>
        <dbReference type="Rhea" id="RHEA-COMP:14527"/>
        <dbReference type="Rhea" id="RHEA-COMP:17342"/>
        <dbReference type="ChEBI" id="CHEBI:33019"/>
        <dbReference type="ChEBI" id="CHEBI:61557"/>
        <dbReference type="ChEBI" id="CHEBI:140395"/>
        <dbReference type="EC" id="2.7.7.6"/>
    </reaction>
</comment>
<feature type="domain" description="DNA-directed RNA polymerase beta subunit external 1" evidence="18">
    <location>
        <begin position="488"/>
        <end position="554"/>
    </location>
</feature>
<evidence type="ECO:0000256" key="14">
    <source>
        <dbReference type="RuleBase" id="RU000434"/>
    </source>
</evidence>
<comment type="function">
    <text evidence="1">DNA-dependent RNA polymerase catalyzes the transcription of DNA into RNA using the four ribonucleoside triphosphates as substrates.</text>
</comment>
<gene>
    <name evidence="19" type="primary">rpoBa</name>
</gene>
<dbReference type="Pfam" id="PF04565">
    <property type="entry name" value="RNA_pol_Rpb2_3"/>
    <property type="match status" value="1"/>
</dbReference>
<evidence type="ECO:0000259" key="17">
    <source>
        <dbReference type="Pfam" id="PF04565"/>
    </source>
</evidence>
<dbReference type="GO" id="GO:0000428">
    <property type="term" value="C:DNA-directed RNA polymerase complex"/>
    <property type="evidence" value="ECO:0007669"/>
    <property type="project" value="UniProtKB-KW"/>
</dbReference>
<evidence type="ECO:0000259" key="15">
    <source>
        <dbReference type="Pfam" id="PF04561"/>
    </source>
</evidence>
<evidence type="ECO:0000256" key="10">
    <source>
        <dbReference type="ARBA" id="ARBA00023163"/>
    </source>
</evidence>
<dbReference type="Gene3D" id="3.90.1100.10">
    <property type="match status" value="1"/>
</dbReference>
<comment type="subcellular location">
    <subcellularLocation>
        <location evidence="2">Plastid</location>
        <location evidence="2">Chloroplast</location>
    </subcellularLocation>
</comment>
<dbReference type="GO" id="GO:0003899">
    <property type="term" value="F:DNA-directed RNA polymerase activity"/>
    <property type="evidence" value="ECO:0007669"/>
    <property type="project" value="UniProtKB-EC"/>
</dbReference>
<evidence type="ECO:0000256" key="11">
    <source>
        <dbReference type="ARBA" id="ARBA00026088"/>
    </source>
</evidence>
<dbReference type="Gene3D" id="2.30.150.10">
    <property type="entry name" value="DNA-directed RNA polymerase, beta subunit, external 1 domain"/>
    <property type="match status" value="1"/>
</dbReference>
<dbReference type="SUPFAM" id="SSF64484">
    <property type="entry name" value="beta and beta-prime subunits of DNA dependent RNA-polymerase"/>
    <property type="match status" value="1"/>
</dbReference>
<evidence type="ECO:0000313" key="19">
    <source>
        <dbReference type="EMBL" id="AYQ95164.1"/>
    </source>
</evidence>
<dbReference type="RefSeq" id="YP_009632812.1">
    <property type="nucleotide sequence ID" value="NC_042251.1"/>
</dbReference>
<keyword evidence="9" id="KW-0548">Nucleotidyltransferase</keyword>
<protein>
    <recommendedName>
        <fullName evidence="4">DNA-directed RNA polymerase</fullName>
        <ecNumber evidence="4">2.7.7.6</ecNumber>
    </recommendedName>
    <alternativeName>
        <fullName evidence="12">PEP</fullName>
    </alternativeName>
</protein>
<feature type="domain" description="RNA polymerase Rpb2" evidence="15">
    <location>
        <begin position="125"/>
        <end position="330"/>
    </location>
</feature>
<evidence type="ECO:0000256" key="8">
    <source>
        <dbReference type="ARBA" id="ARBA00022679"/>
    </source>
</evidence>
<keyword evidence="6 19" id="KW-0150">Chloroplast</keyword>
<keyword evidence="8" id="KW-0808">Transferase</keyword>
<dbReference type="GO" id="GO:0003677">
    <property type="term" value="F:DNA binding"/>
    <property type="evidence" value="ECO:0007669"/>
    <property type="project" value="InterPro"/>
</dbReference>
<dbReference type="EC" id="2.7.7.6" evidence="4"/>
<comment type="subunit">
    <text evidence="11">In plastids the minimal PEP RNA polymerase catalytic core is composed of four subunits: alpha, beta, beta', and beta''. When a (nuclear-encoded) sigma factor is associated with the core the holoenzyme is formed, which can initiate transcription.</text>
</comment>
<proteinExistence type="inferred from homology"/>
<comment type="similarity">
    <text evidence="3 14">Belongs to the RNA polymerase beta chain family.</text>
</comment>
<evidence type="ECO:0000256" key="5">
    <source>
        <dbReference type="ARBA" id="ARBA00022478"/>
    </source>
</evidence>
<dbReference type="GO" id="GO:0032549">
    <property type="term" value="F:ribonucleoside binding"/>
    <property type="evidence" value="ECO:0007669"/>
    <property type="project" value="InterPro"/>
</dbReference>
<evidence type="ECO:0000256" key="3">
    <source>
        <dbReference type="ARBA" id="ARBA00006835"/>
    </source>
</evidence>
<accession>A0A4P1LUA1</accession>
<dbReference type="AlphaFoldDB" id="A0A4P1LUA1"/>
<evidence type="ECO:0000256" key="4">
    <source>
        <dbReference type="ARBA" id="ARBA00012418"/>
    </source>
</evidence>
<keyword evidence="7 19" id="KW-0934">Plastid</keyword>
<sequence length="638" mass="72648">MAISRYFLDDFVEIQRKSFFNLLKKGIPQEFSKRNPITNKTNEVEFIFYGDAYKLLRPQYSPKEAIALSKTYASKLYVPVQLIDRRSQKIQFKWVFIANLPLMTKRGHFLINGAARVVMNQIVRSPGIYFHKKLHEIYSDKQNNKPDHVYIRYYADFICERGTWLRIEMDREKAIWAQMKKGPKLPIMWLLIGMGLSEKYIFGKINDPKLLLFNFTREKKSKFTYDYLTKPEQVWEEIHNMVFVKKLNDPDKTIELGRKWLFKKFMNPRTYDLGSAGRLALNKKLNVSINSLNTTLTAHDVLAATEYLLQVEKGVYGIDDIDHLKNRKVRTAGELIQMQFGIGLLRLEKHIREKMNETSSYWNVNEINDSLSSDQKEREQVTVSINQLINNKAVNGALKEFFGTSPLSQFMDQINPLAEITHKRRLSSLGPGGVTRDTATLAIRGIHPSHYGRICPIETPEGKNTGLVNSLTAFARLNAKGILESPFYKVYQGQVQKALGMIYLSAEQEERLNVGAGDLDLSPTGFLSKASIPARISANFTKIRRNDIQFLAVSPLQMISIATSLIPFLEHDDANRALMGSNMQRQAVPLLRPQRPIVGTGLETRVVSDSGHALQAKKSGFIASATGKSITIYSVRGI</sequence>
<dbReference type="GO" id="GO:0009507">
    <property type="term" value="C:chloroplast"/>
    <property type="evidence" value="ECO:0007669"/>
    <property type="project" value="UniProtKB-SubCell"/>
</dbReference>
<evidence type="ECO:0000256" key="13">
    <source>
        <dbReference type="ARBA" id="ARBA00048552"/>
    </source>
</evidence>
<dbReference type="Pfam" id="PF04563">
    <property type="entry name" value="RNA_pol_Rpb2_1"/>
    <property type="match status" value="1"/>
</dbReference>
<evidence type="ECO:0000259" key="18">
    <source>
        <dbReference type="Pfam" id="PF10385"/>
    </source>
</evidence>
<name>A0A4P1LUA1_SPESI</name>
<keyword evidence="5" id="KW-0240">DNA-directed RNA polymerase</keyword>
<geneLocation type="chloroplast" evidence="19"/>
<keyword evidence="10" id="KW-0804">Transcription</keyword>
<dbReference type="GeneID" id="40145353"/>
<dbReference type="Gene3D" id="3.90.1110.10">
    <property type="entry name" value="RNA polymerase Rpb2, domain 2"/>
    <property type="match status" value="1"/>
</dbReference>
<dbReference type="Gene3D" id="2.40.50.100">
    <property type="match status" value="1"/>
</dbReference>
<organism evidence="19">
    <name type="scientific">Spermatozopsis similis</name>
    <name type="common">Green alga</name>
    <dbReference type="NCBI Taxonomy" id="3192"/>
    <lineage>
        <taxon>Eukaryota</taxon>
        <taxon>Viridiplantae</taxon>
        <taxon>Chlorophyta</taxon>
        <taxon>core chlorophytes</taxon>
        <taxon>Chlorophyceae</taxon>
        <taxon>CS clade</taxon>
        <taxon>Chlamydomonadales</taxon>
        <taxon>Dunaliellaceae</taxon>
        <taxon>Spermatozopsis</taxon>
    </lineage>
</organism>
<evidence type="ECO:0000256" key="1">
    <source>
        <dbReference type="ARBA" id="ARBA00004026"/>
    </source>
</evidence>
<evidence type="ECO:0000256" key="12">
    <source>
        <dbReference type="ARBA" id="ARBA00032782"/>
    </source>
</evidence>
<evidence type="ECO:0000256" key="2">
    <source>
        <dbReference type="ARBA" id="ARBA00004229"/>
    </source>
</evidence>
<dbReference type="InterPro" id="IPR042107">
    <property type="entry name" value="DNA-dir_RNA_pol_bsu_ext_1_sf"/>
</dbReference>
<dbReference type="InterPro" id="IPR037034">
    <property type="entry name" value="RNA_pol_Rpb2_2_sf"/>
</dbReference>